<evidence type="ECO:0000313" key="1">
    <source>
        <dbReference type="EMBL" id="EMI24609.1"/>
    </source>
</evidence>
<dbReference type="PATRIC" id="fig|1263868.3.peg.5415"/>
<dbReference type="AlphaFoldDB" id="M5SEL3"/>
<evidence type="ECO:0000313" key="2">
    <source>
        <dbReference type="Proteomes" id="UP000011996"/>
    </source>
</evidence>
<comment type="caution">
    <text evidence="1">The sequence shown here is derived from an EMBL/GenBank/DDBJ whole genome shotgun (WGS) entry which is preliminary data.</text>
</comment>
<dbReference type="Proteomes" id="UP000011996">
    <property type="component" value="Unassembled WGS sequence"/>
</dbReference>
<dbReference type="EMBL" id="ANOF01000155">
    <property type="protein sequence ID" value="EMI24609.1"/>
    <property type="molecule type" value="Genomic_DNA"/>
</dbReference>
<gene>
    <name evidence="1" type="ORF">RESH_04980</name>
</gene>
<dbReference type="PANTHER" id="PTHR15852">
    <property type="entry name" value="PLASTID TRANSCRIPTIONALLY ACTIVE PROTEIN"/>
    <property type="match status" value="1"/>
</dbReference>
<organism evidence="1 2">
    <name type="scientific">Rhodopirellula europaea SH398</name>
    <dbReference type="NCBI Taxonomy" id="1263868"/>
    <lineage>
        <taxon>Bacteria</taxon>
        <taxon>Pseudomonadati</taxon>
        <taxon>Planctomycetota</taxon>
        <taxon>Planctomycetia</taxon>
        <taxon>Pirellulales</taxon>
        <taxon>Pirellulaceae</taxon>
        <taxon>Rhodopirellula</taxon>
    </lineage>
</organism>
<reference evidence="1 2" key="1">
    <citation type="journal article" date="2013" name="Mar. Genomics">
        <title>Expression of sulfatases in Rhodopirellula baltica and the diversity of sulfatases in the genus Rhodopirellula.</title>
        <authorList>
            <person name="Wegner C.E."/>
            <person name="Richter-Heitmann T."/>
            <person name="Klindworth A."/>
            <person name="Klockow C."/>
            <person name="Richter M."/>
            <person name="Achstetter T."/>
            <person name="Glockner F.O."/>
            <person name="Harder J."/>
        </authorList>
    </citation>
    <scope>NUCLEOTIDE SEQUENCE [LARGE SCALE GENOMIC DNA]</scope>
    <source>
        <strain evidence="1 2">SH398</strain>
    </source>
</reference>
<dbReference type="OrthoDB" id="10008592at2"/>
<proteinExistence type="predicted"/>
<dbReference type="PANTHER" id="PTHR15852:SF54">
    <property type="entry name" value="PROTEIN SSUH2 HOMOLOG"/>
    <property type="match status" value="1"/>
</dbReference>
<accession>M5SEL3</accession>
<dbReference type="RefSeq" id="WP_008670623.1">
    <property type="nucleotide sequence ID" value="NZ_ANOF01000155.1"/>
</dbReference>
<dbReference type="STRING" id="1263868.RESH_04980"/>
<sequence length="530" mass="58096">MIDNTFRRVRTLQPNVTEEFFNDDAESVNNRQLVNDLRIAISCWDPPVESFGSFFRDEFTVQKVVRQIVTGAVVKTQRVRCRIVHSSVAYDGGKLHDSPLPSSLRSLSESYFDLNFPTQPVYQRKRIFAGESLSVCTNCEGAAEVACDTCDGAGVVSCRGCETRGERACRACNGAGEVMATATESVQCQSCAGNGTYQCRACYGDGTVACSDCTRGMIPCKICDASGMMREQTFLHKETFIDVKHLLHCKNGWVDPGSELATDLVVMKSQAFKGNGAHISAKMLRDVLTENFRKDAATFSRSMAKEETKTDWDLGTKFELRYGYIYHVVVEHMKQQSELFVSGCSNSVTLFKAAEQPRGLGKLKRGLMGFVEPPGSGGQSTNHEHIEAFRAGEAFLADINLIGPGMRKYGVGVSLTPDGYEVTIPNAPVGHNKVLVNFNYDAAGNIVLHSTITLGEADRDCFSEALSLCSNLPVGQIAMQAFNGGALERFSLVDRQVYATSSAPHLAYLLRRMASTAYQIRKSKRIGLSL</sequence>
<protein>
    <submittedName>
        <fullName evidence="1">Uncharacterized protein</fullName>
    </submittedName>
</protein>
<name>M5SEL3_9BACT</name>